<keyword evidence="3" id="KW-1133">Transmembrane helix</keyword>
<feature type="region of interest" description="Disordered" evidence="2">
    <location>
        <begin position="280"/>
        <end position="300"/>
    </location>
</feature>
<feature type="transmembrane region" description="Helical" evidence="3">
    <location>
        <begin position="1943"/>
        <end position="1965"/>
    </location>
</feature>
<name>A0A813DG08_POLGL</name>
<reference evidence="4" key="1">
    <citation type="submission" date="2021-02" db="EMBL/GenBank/DDBJ databases">
        <authorList>
            <person name="Dougan E. K."/>
            <person name="Rhodes N."/>
            <person name="Thang M."/>
            <person name="Chan C."/>
        </authorList>
    </citation>
    <scope>NUCLEOTIDE SEQUENCE</scope>
</reference>
<organism evidence="4 5">
    <name type="scientific">Polarella glacialis</name>
    <name type="common">Dinoflagellate</name>
    <dbReference type="NCBI Taxonomy" id="89957"/>
    <lineage>
        <taxon>Eukaryota</taxon>
        <taxon>Sar</taxon>
        <taxon>Alveolata</taxon>
        <taxon>Dinophyceae</taxon>
        <taxon>Suessiales</taxon>
        <taxon>Suessiaceae</taxon>
        <taxon>Polarella</taxon>
    </lineage>
</organism>
<dbReference type="EMBL" id="CAJNNV010001384">
    <property type="protein sequence ID" value="CAE8584923.1"/>
    <property type="molecule type" value="Genomic_DNA"/>
</dbReference>
<keyword evidence="1" id="KW-0175">Coiled coil</keyword>
<evidence type="ECO:0000256" key="3">
    <source>
        <dbReference type="SAM" id="Phobius"/>
    </source>
</evidence>
<keyword evidence="3" id="KW-0812">Transmembrane</keyword>
<evidence type="ECO:0000313" key="4">
    <source>
        <dbReference type="EMBL" id="CAE8584923.1"/>
    </source>
</evidence>
<proteinExistence type="predicted"/>
<gene>
    <name evidence="4" type="ORF">PGLA1383_LOCUS3845</name>
</gene>
<dbReference type="OrthoDB" id="432297at2759"/>
<feature type="transmembrane region" description="Helical" evidence="3">
    <location>
        <begin position="1727"/>
        <end position="1747"/>
    </location>
</feature>
<feature type="transmembrane region" description="Helical" evidence="3">
    <location>
        <begin position="1986"/>
        <end position="2013"/>
    </location>
</feature>
<feature type="transmembrane region" description="Helical" evidence="3">
    <location>
        <begin position="1753"/>
        <end position="1777"/>
    </location>
</feature>
<dbReference type="Proteomes" id="UP000654075">
    <property type="component" value="Unassembled WGS sequence"/>
</dbReference>
<feature type="transmembrane region" description="Helical" evidence="3">
    <location>
        <begin position="1701"/>
        <end position="1720"/>
    </location>
</feature>
<sequence>MPPSSGGGDAAIQVMVMPSSSANHVQSPAGEGALGKGERVLTSVCVVHIGDLIEDGVRVRMLNVWAFALMYVFFVLSLLESIPSPGVVVSDIQFANPPPSFYFAGKFNRDLYEDKVPKRLLSVYVRGDDGAPMRGVTAQTEIDGLTSNGPLPCSDAARAEMARTLELLRTEVVCSASIEATGNSTSLGVAWTTNMIVDGPTGVYTLSAAANGVKSAHRAKIFVTTPVASLTVVDASQSGRPRLYAPQNATVGQALALQPSVLVLDSDGLPIPGRQVRAFANPDPTWPPKGPMASPPPGYSRRGQKLVELNCAVSEPSDEQGLARFTCLGVKSATVNHVFFVFSESAFTFTPWNDPTYSSLNLMTVAFVAKYRYPTALVARVAKVEVVQKPSLPVTEGVPLYPQPTLMVTDSNGQPVPDVACYALTALYGGAKLPLHFRRKVELWNSFGQGQIGKQLLDATATTGQDGVARFQNLTLSVYGNVYPKDMVDLGIVDPSFAISFVCDGIEQAISPWGPASGGYISRVNTTIAAVKIMRFIKASAELSAYYAEPTIDGSELFTAVVRVLDQNGKGIAGKTVSVEPADAAAMIGVAVAEDVLEPTNNMGFAVVPFRLFVGAESMINDGSQKFQVKFLADEVRSEVTSGGVDAPGAVTEYTMGQVPTIGSGDLVLIKNFLIGQTLKTCVHFPELLDPGVMPNLTLCEAIFGRRLQEADEEGAHHASVRRLSEVDHHTIASASRGRRLASADGSLGLQFESAYSTDKDKWGNTEYQPKPLLASEVVTDERFAVPLPTLKALSAKPDAGYVVFQVSGPPGHHFVRLKADINVPAKPGELATEQNCYSMPLPIIVRNDIGDIIVEGDLGAAALYDKEVEATQPVDITLTFLPPDTGDPIPTCLHMNETWWALCAVKCRLVEAPYNYHGLLGMTTEDLASLPLSTDYYEMAEVAGPNGTVGFDASTSKMHLQLRFKKAGIFGNFAIQFFSSGARSRVFTWRVNPPPGLSITVLQEPAGEASGINIVGNFLPVRPRIQVLSNGQPVDGAVVRVEQVYDTEKAAFSRLTAIDGYSPLPFVYSGPSGMPTDMTPDGTILPGTPGVAEFGMFALLDGSGCTQFQFHLGELSTQVVPATPICFTPAWEYKIVQMPPSTLPLNTRLSDVGGAKFVVEMSAPNGPPEFLNFGFAAVRVMVSSLGKVLTYEEAWATTSTMLDESVCVWVNFKEIDGACSPLEVVQTAPYVILRFSFLNLAWSRVVSLPAQAKLLVSDLSASALKIKMDAPAGFAQMGPLEKYSTCMSAVRITTSKLSLQNTREIKAELTPAGASTSVAPPDVVTVGSMFLVRIQLRTASGAPLAGQSIRVGIVKVSSTKASSASGGLLQGLSQQGHTLAVSASHKVTLDDQGLVRTSKADGTVSFPLTVSRASSGTYMLQFQPEAASSKILYESQTFKVTNQIEVIGNAEDPWTEISILKFGEAVDVPRRPAFKVTTTDGSTLQQLHEDGTQILLKLELKGTSTKQTEANSIVNQVKQDAVRRAKAGAKSASSKLVKTLGGVAQTAASRLMAQKFGAAVGAFAMLDESFAVSCSETAANALQDVDEVQESTMAEAVSVASDVIDPGAMAGQFMAVVTGGGNEMKNSNDMKVKGTWDLSISDLELISGTSDQYVVKTNLKFPFALNTEYSFTLSINGVTAKSGFTAFKVKLEDPPAVDVFLTWFCTAMAGILASVLLATNTTQHHWMWLCFSTLCTIGLMIALPYLNLYKDAIWGAWQYIAFGNLALILFSLLWAIMTEKGPKCAKTVTFEQKKLEIFAKYTRNAVLNVMKIKGSEELSQMKPSRCKLVIRNLRSTFTRGFEETEAFFFPSNLLIATFLSTMSFFWILSKTVQIQLDIEKALQGLLNKAIESSVKLTASMNNAFFQAVGADLPDTATGFMYKQLDLVESWFTQLIAAITRGFLVGTILASIFTAAALVLLWVDFRQKTMDARKGKFAFKLEYAQVQYSAGFIGILISSTVISFVLIVLVVVLATIPLSWPLLWNMIWDMKEWIIYAFLLPKVAQILITLIFKKCLFTDTLIRNRGAASIYFFLMTWLSLIAGVAGALVRFVMGLVGLLAMLPIAFGANTPELINQIYLLDATYKNYIATVLTHCNHNNPIMITAAQRMLHIVAVKKAALEGGRKWTSSRRLVILILMRFPELRKFRKHALEVERELAEASRALGRTEKKEGVVVDCDAVVAGKVQKPQEQAWIQTEVLRMHTAVGEMQKQLDLLKRYRSILAGAKESGERAEIEGKIRRLLSNQRQQALLDSRLSTTTVDSSL</sequence>
<feature type="transmembrane region" description="Helical" evidence="3">
    <location>
        <begin position="2033"/>
        <end position="2052"/>
    </location>
</feature>
<keyword evidence="3" id="KW-0472">Membrane</keyword>
<evidence type="ECO:0000256" key="1">
    <source>
        <dbReference type="SAM" id="Coils"/>
    </source>
</evidence>
<keyword evidence="5" id="KW-1185">Reference proteome</keyword>
<accession>A0A813DG08</accession>
<protein>
    <submittedName>
        <fullName evidence="4">Uncharacterized protein</fullName>
    </submittedName>
</protein>
<evidence type="ECO:0000313" key="5">
    <source>
        <dbReference type="Proteomes" id="UP000654075"/>
    </source>
</evidence>
<comment type="caution">
    <text evidence="4">The sequence shown here is derived from an EMBL/GenBank/DDBJ whole genome shotgun (WGS) entry which is preliminary data.</text>
</comment>
<evidence type="ECO:0000256" key="2">
    <source>
        <dbReference type="SAM" id="MobiDB-lite"/>
    </source>
</evidence>
<feature type="transmembrane region" description="Helical" evidence="3">
    <location>
        <begin position="1848"/>
        <end position="1869"/>
    </location>
</feature>
<feature type="compositionally biased region" description="Pro residues" evidence="2">
    <location>
        <begin position="284"/>
        <end position="298"/>
    </location>
</feature>
<feature type="transmembrane region" description="Helical" evidence="3">
    <location>
        <begin position="2073"/>
        <end position="2106"/>
    </location>
</feature>
<feature type="coiled-coil region" evidence="1">
    <location>
        <begin position="2183"/>
        <end position="2210"/>
    </location>
</feature>